<dbReference type="PANTHER" id="PTHR10507">
    <property type="entry name" value="CDC45-RELATED PROTEIN"/>
    <property type="match status" value="1"/>
</dbReference>
<keyword evidence="6" id="KW-0472">Membrane</keyword>
<dbReference type="GO" id="GO:0003688">
    <property type="term" value="F:DNA replication origin binding"/>
    <property type="evidence" value="ECO:0007669"/>
    <property type="project" value="TreeGrafter"/>
</dbReference>
<dbReference type="GO" id="GO:1902977">
    <property type="term" value="P:mitotic DNA replication preinitiation complex assembly"/>
    <property type="evidence" value="ECO:0007669"/>
    <property type="project" value="TreeGrafter"/>
</dbReference>
<dbReference type="GO" id="GO:0003697">
    <property type="term" value="F:single-stranded DNA binding"/>
    <property type="evidence" value="ECO:0007669"/>
    <property type="project" value="TreeGrafter"/>
</dbReference>
<evidence type="ECO:0000313" key="8">
    <source>
        <dbReference type="WBParaSite" id="TCNE_0000268101-mRNA-1"/>
    </source>
</evidence>
<accession>A0A183U2G1</accession>
<proteinExistence type="inferred from homology"/>
<dbReference type="GO" id="GO:0031261">
    <property type="term" value="C:DNA replication preinitiation complex"/>
    <property type="evidence" value="ECO:0007669"/>
    <property type="project" value="TreeGrafter"/>
</dbReference>
<reference evidence="8" key="1">
    <citation type="submission" date="2016-06" db="UniProtKB">
        <authorList>
            <consortium name="WormBaseParasite"/>
        </authorList>
    </citation>
    <scope>IDENTIFICATION</scope>
</reference>
<evidence type="ECO:0000256" key="4">
    <source>
        <dbReference type="ARBA" id="ARBA00023242"/>
    </source>
</evidence>
<evidence type="ECO:0000256" key="2">
    <source>
        <dbReference type="ARBA" id="ARBA00010727"/>
    </source>
</evidence>
<evidence type="ECO:0000256" key="6">
    <source>
        <dbReference type="SAM" id="Phobius"/>
    </source>
</evidence>
<name>A0A183U2G1_TOXCA</name>
<keyword evidence="4" id="KW-0539">Nucleus</keyword>
<keyword evidence="7" id="KW-1185">Reference proteome</keyword>
<keyword evidence="6" id="KW-1133">Transmembrane helix</keyword>
<evidence type="ECO:0000256" key="5">
    <source>
        <dbReference type="ARBA" id="ARBA00023306"/>
    </source>
</evidence>
<keyword evidence="3" id="KW-0235">DNA replication</keyword>
<dbReference type="GO" id="GO:0003682">
    <property type="term" value="F:chromatin binding"/>
    <property type="evidence" value="ECO:0007669"/>
    <property type="project" value="TreeGrafter"/>
</dbReference>
<protein>
    <submittedName>
        <fullName evidence="8">N(6)-L-threonylcarbamoyladenine synthase</fullName>
    </submittedName>
</protein>
<comment type="similarity">
    <text evidence="2">Belongs to the CDC45 family.</text>
</comment>
<organism evidence="7 8">
    <name type="scientific">Toxocara canis</name>
    <name type="common">Canine roundworm</name>
    <dbReference type="NCBI Taxonomy" id="6265"/>
    <lineage>
        <taxon>Eukaryota</taxon>
        <taxon>Metazoa</taxon>
        <taxon>Ecdysozoa</taxon>
        <taxon>Nematoda</taxon>
        <taxon>Chromadorea</taxon>
        <taxon>Rhabditida</taxon>
        <taxon>Spirurina</taxon>
        <taxon>Ascaridomorpha</taxon>
        <taxon>Ascaridoidea</taxon>
        <taxon>Toxocaridae</taxon>
        <taxon>Toxocara</taxon>
    </lineage>
</organism>
<evidence type="ECO:0000313" key="7">
    <source>
        <dbReference type="Proteomes" id="UP000050794"/>
    </source>
</evidence>
<feature type="transmembrane region" description="Helical" evidence="6">
    <location>
        <begin position="19"/>
        <end position="40"/>
    </location>
</feature>
<dbReference type="GO" id="GO:0006270">
    <property type="term" value="P:DNA replication initiation"/>
    <property type="evidence" value="ECO:0007669"/>
    <property type="project" value="InterPro"/>
</dbReference>
<dbReference type="Proteomes" id="UP000050794">
    <property type="component" value="Unassembled WGS sequence"/>
</dbReference>
<dbReference type="AlphaFoldDB" id="A0A183U2G1"/>
<dbReference type="GO" id="GO:0000727">
    <property type="term" value="P:double-strand break repair via break-induced replication"/>
    <property type="evidence" value="ECO:0007669"/>
    <property type="project" value="TreeGrafter"/>
</dbReference>
<sequence length="134" mass="15052">LKKAIECYKSCLESIVSQLFMVINQSVVLSSGPFFLLSLSQSRLRNRSSRPLIIAVPMSGENSGWCLVTGVMPFGTEYVDYNHKSFIGRAFERVIERTASSTAKRDAFDSTVIMLRVEEKSRFFDGLQAIMEIA</sequence>
<keyword evidence="6" id="KW-0812">Transmembrane</keyword>
<evidence type="ECO:0000256" key="1">
    <source>
        <dbReference type="ARBA" id="ARBA00004123"/>
    </source>
</evidence>
<evidence type="ECO:0000256" key="3">
    <source>
        <dbReference type="ARBA" id="ARBA00022705"/>
    </source>
</evidence>
<comment type="subcellular location">
    <subcellularLocation>
        <location evidence="1">Nucleus</location>
    </subcellularLocation>
</comment>
<dbReference type="InterPro" id="IPR003874">
    <property type="entry name" value="CDC45"/>
</dbReference>
<dbReference type="WBParaSite" id="TCNE_0000268101-mRNA-1">
    <property type="protein sequence ID" value="TCNE_0000268101-mRNA-1"/>
    <property type="gene ID" value="TCNE_0000268101"/>
</dbReference>
<dbReference type="PANTHER" id="PTHR10507:SF0">
    <property type="entry name" value="CELL DIVISION CONTROL PROTEIN 45 HOMOLOG"/>
    <property type="match status" value="1"/>
</dbReference>
<keyword evidence="5" id="KW-0131">Cell cycle</keyword>